<organism evidence="1 2">
    <name type="scientific">Pleuronectes platessa</name>
    <name type="common">European plaice</name>
    <dbReference type="NCBI Taxonomy" id="8262"/>
    <lineage>
        <taxon>Eukaryota</taxon>
        <taxon>Metazoa</taxon>
        <taxon>Chordata</taxon>
        <taxon>Craniata</taxon>
        <taxon>Vertebrata</taxon>
        <taxon>Euteleostomi</taxon>
        <taxon>Actinopterygii</taxon>
        <taxon>Neopterygii</taxon>
        <taxon>Teleostei</taxon>
        <taxon>Neoteleostei</taxon>
        <taxon>Acanthomorphata</taxon>
        <taxon>Carangaria</taxon>
        <taxon>Pleuronectiformes</taxon>
        <taxon>Pleuronectoidei</taxon>
        <taxon>Pleuronectidae</taxon>
        <taxon>Pleuronectes</taxon>
    </lineage>
</organism>
<name>A0A9N7Y9L7_PLEPL</name>
<accession>A0A9N7Y9L7</accession>
<keyword evidence="2" id="KW-1185">Reference proteome</keyword>
<reference evidence="1" key="1">
    <citation type="submission" date="2020-03" db="EMBL/GenBank/DDBJ databases">
        <authorList>
            <person name="Weist P."/>
        </authorList>
    </citation>
    <scope>NUCLEOTIDE SEQUENCE</scope>
</reference>
<gene>
    <name evidence="1" type="ORF">PLEPLA_LOCUS5739</name>
</gene>
<evidence type="ECO:0000313" key="1">
    <source>
        <dbReference type="EMBL" id="CAB1417917.1"/>
    </source>
</evidence>
<dbReference type="EMBL" id="CADEAL010000291">
    <property type="protein sequence ID" value="CAB1417917.1"/>
    <property type="molecule type" value="Genomic_DNA"/>
</dbReference>
<sequence length="73" mass="7787">MVGQSAKLSTLMETQSQPLQDSITALGSSSSDRLIPLNVSEGEVSQVVPLYNQLGFHETTCINPGQHFNSAPV</sequence>
<dbReference type="AlphaFoldDB" id="A0A9N7Y9L7"/>
<evidence type="ECO:0000313" key="2">
    <source>
        <dbReference type="Proteomes" id="UP001153269"/>
    </source>
</evidence>
<protein>
    <submittedName>
        <fullName evidence="1">Uncharacterized protein</fullName>
    </submittedName>
</protein>
<comment type="caution">
    <text evidence="1">The sequence shown here is derived from an EMBL/GenBank/DDBJ whole genome shotgun (WGS) entry which is preliminary data.</text>
</comment>
<proteinExistence type="predicted"/>
<dbReference type="Proteomes" id="UP001153269">
    <property type="component" value="Unassembled WGS sequence"/>
</dbReference>